<evidence type="ECO:0000313" key="21">
    <source>
        <dbReference type="Proteomes" id="UP000265100"/>
    </source>
</evidence>
<dbReference type="GO" id="GO:0005005">
    <property type="term" value="F:transmembrane-ephrin receptor activity"/>
    <property type="evidence" value="ECO:0007669"/>
    <property type="project" value="TreeGrafter"/>
</dbReference>
<keyword evidence="6" id="KW-0812">Transmembrane</keyword>
<dbReference type="FunFam" id="2.60.40.10:FF:000059">
    <property type="entry name" value="Ephrin type-A receptor 6"/>
    <property type="match status" value="1"/>
</dbReference>
<keyword evidence="11" id="KW-0067">ATP-binding</keyword>
<evidence type="ECO:0000256" key="2">
    <source>
        <dbReference type="ARBA" id="ARBA00011902"/>
    </source>
</evidence>
<dbReference type="SUPFAM" id="SSF49785">
    <property type="entry name" value="Galactose-binding domain-like"/>
    <property type="match status" value="1"/>
</dbReference>
<dbReference type="PROSITE" id="PS51550">
    <property type="entry name" value="EPH_LBD"/>
    <property type="match status" value="1"/>
</dbReference>
<dbReference type="GO" id="GO:0005524">
    <property type="term" value="F:ATP binding"/>
    <property type="evidence" value="ECO:0007669"/>
    <property type="project" value="UniProtKB-KW"/>
</dbReference>
<dbReference type="SMART" id="SM00060">
    <property type="entry name" value="FN3"/>
    <property type="match status" value="2"/>
</dbReference>
<evidence type="ECO:0000256" key="14">
    <source>
        <dbReference type="ARBA" id="ARBA00023137"/>
    </source>
</evidence>
<dbReference type="InterPro" id="IPR003961">
    <property type="entry name" value="FN3_dom"/>
</dbReference>
<reference evidence="20" key="4">
    <citation type="submission" date="2025-09" db="UniProtKB">
        <authorList>
            <consortium name="Ensembl"/>
        </authorList>
    </citation>
    <scope>IDENTIFICATION</scope>
</reference>
<dbReference type="FunFam" id="2.10.50.10:FF:000001">
    <property type="entry name" value="Ephrin type-A receptor 5"/>
    <property type="match status" value="1"/>
</dbReference>
<keyword evidence="14" id="KW-0829">Tyrosine-protein kinase</keyword>
<evidence type="ECO:0000259" key="18">
    <source>
        <dbReference type="PROSITE" id="PS50853"/>
    </source>
</evidence>
<comment type="subcellular location">
    <subcellularLocation>
        <location evidence="1">Cell membrane</location>
        <topology evidence="1">Single-pass type I membrane protein</topology>
    </subcellularLocation>
</comment>
<dbReference type="InterPro" id="IPR008979">
    <property type="entry name" value="Galactose-bd-like_sf"/>
</dbReference>
<dbReference type="Gene3D" id="2.60.40.10">
    <property type="entry name" value="Immunoglobulins"/>
    <property type="match status" value="2"/>
</dbReference>
<dbReference type="GO" id="GO:0005886">
    <property type="term" value="C:plasma membrane"/>
    <property type="evidence" value="ECO:0007669"/>
    <property type="project" value="UniProtKB-SubCell"/>
</dbReference>
<evidence type="ECO:0000256" key="17">
    <source>
        <dbReference type="ARBA" id="ARBA00051243"/>
    </source>
</evidence>
<evidence type="ECO:0000256" key="1">
    <source>
        <dbReference type="ARBA" id="ARBA00004251"/>
    </source>
</evidence>
<dbReference type="InterPro" id="IPR036116">
    <property type="entry name" value="FN3_sf"/>
</dbReference>
<dbReference type="EC" id="2.7.10.1" evidence="2"/>
<accession>A0AAX7VWE2</accession>
<dbReference type="PRINTS" id="PR00014">
    <property type="entry name" value="FNTYPEIII"/>
</dbReference>
<evidence type="ECO:0000256" key="12">
    <source>
        <dbReference type="ARBA" id="ARBA00022989"/>
    </source>
</evidence>
<keyword evidence="4" id="KW-0597">Phosphoprotein</keyword>
<feature type="domain" description="Fibronectin type-III" evidence="18">
    <location>
        <begin position="329"/>
        <end position="435"/>
    </location>
</feature>
<evidence type="ECO:0000256" key="5">
    <source>
        <dbReference type="ARBA" id="ARBA00022679"/>
    </source>
</evidence>
<evidence type="ECO:0000256" key="11">
    <source>
        <dbReference type="ARBA" id="ARBA00022840"/>
    </source>
</evidence>
<dbReference type="FunFam" id="2.60.120.260:FF:000001">
    <property type="entry name" value="Ephrin type-A receptor 7"/>
    <property type="match status" value="1"/>
</dbReference>
<feature type="domain" description="Eph LBD" evidence="19">
    <location>
        <begin position="32"/>
        <end position="210"/>
    </location>
</feature>
<dbReference type="Pfam" id="PF07699">
    <property type="entry name" value="Ephrin_rec_like"/>
    <property type="match status" value="1"/>
</dbReference>
<keyword evidence="16" id="KW-0325">Glycoprotein</keyword>
<dbReference type="FunFam" id="2.60.40.1770:FF:000001">
    <property type="entry name" value="Ephrin type-A receptor 5"/>
    <property type="match status" value="1"/>
</dbReference>
<dbReference type="InterPro" id="IPR050449">
    <property type="entry name" value="Ephrin_rcpt_TKs"/>
</dbReference>
<feature type="domain" description="Fibronectin type-III" evidence="18">
    <location>
        <begin position="436"/>
        <end position="531"/>
    </location>
</feature>
<evidence type="ECO:0000256" key="6">
    <source>
        <dbReference type="ARBA" id="ARBA00022692"/>
    </source>
</evidence>
<dbReference type="Gene3D" id="2.60.40.1770">
    <property type="entry name" value="ephrin a2 ectodomain"/>
    <property type="match status" value="1"/>
</dbReference>
<dbReference type="Pfam" id="PF01404">
    <property type="entry name" value="Ephrin_lbd"/>
    <property type="match status" value="1"/>
</dbReference>
<keyword evidence="5" id="KW-0808">Transferase</keyword>
<proteinExistence type="predicted"/>
<dbReference type="GO" id="GO:0030425">
    <property type="term" value="C:dendrite"/>
    <property type="evidence" value="ECO:0007669"/>
    <property type="project" value="TreeGrafter"/>
</dbReference>
<evidence type="ECO:0000313" key="20">
    <source>
        <dbReference type="Ensembl" id="ENSACLP00000086274.1"/>
    </source>
</evidence>
<dbReference type="InterPro" id="IPR001090">
    <property type="entry name" value="Ephrin_rcpt_lig-bd_dom"/>
</dbReference>
<dbReference type="Ensembl" id="ENSACLT00000079650.1">
    <property type="protein sequence ID" value="ENSACLP00000086274.1"/>
    <property type="gene ID" value="ENSACLG00000025366.2"/>
</dbReference>
<evidence type="ECO:0000256" key="16">
    <source>
        <dbReference type="ARBA" id="ARBA00023180"/>
    </source>
</evidence>
<evidence type="ECO:0000259" key="19">
    <source>
        <dbReference type="PROSITE" id="PS51550"/>
    </source>
</evidence>
<evidence type="ECO:0000256" key="7">
    <source>
        <dbReference type="ARBA" id="ARBA00022729"/>
    </source>
</evidence>
<keyword evidence="15" id="KW-0675">Receptor</keyword>
<evidence type="ECO:0000256" key="15">
    <source>
        <dbReference type="ARBA" id="ARBA00023170"/>
    </source>
</evidence>
<dbReference type="GO" id="GO:0007411">
    <property type="term" value="P:axon guidance"/>
    <property type="evidence" value="ECO:0007669"/>
    <property type="project" value="TreeGrafter"/>
</dbReference>
<evidence type="ECO:0000256" key="13">
    <source>
        <dbReference type="ARBA" id="ARBA00023136"/>
    </source>
</evidence>
<dbReference type="Pfam" id="PF25599">
    <property type="entry name" value="Ephrin_CRD"/>
    <property type="match status" value="1"/>
</dbReference>
<dbReference type="Proteomes" id="UP000265100">
    <property type="component" value="Chromosome 5"/>
</dbReference>
<keyword evidence="3" id="KW-1003">Cell membrane</keyword>
<dbReference type="PROSITE" id="PS50853">
    <property type="entry name" value="FN3"/>
    <property type="match status" value="2"/>
</dbReference>
<name>A0AAX7VWE2_ASTCA</name>
<dbReference type="InterPro" id="IPR001426">
    <property type="entry name" value="Tyr_kinase_rcpt_V_CS"/>
</dbReference>
<dbReference type="PANTHER" id="PTHR46877">
    <property type="entry name" value="EPH RECEPTOR A5"/>
    <property type="match status" value="1"/>
</dbReference>
<dbReference type="GeneTree" id="ENSGT00940000156266"/>
<gene>
    <name evidence="20" type="primary">EPHA8</name>
</gene>
<organism evidence="20 21">
    <name type="scientific">Astatotilapia calliptera</name>
    <name type="common">Eastern happy</name>
    <name type="synonym">Chromis callipterus</name>
    <dbReference type="NCBI Taxonomy" id="8154"/>
    <lineage>
        <taxon>Eukaryota</taxon>
        <taxon>Metazoa</taxon>
        <taxon>Chordata</taxon>
        <taxon>Craniata</taxon>
        <taxon>Vertebrata</taxon>
        <taxon>Euteleostomi</taxon>
        <taxon>Actinopterygii</taxon>
        <taxon>Neopterygii</taxon>
        <taxon>Teleostei</taxon>
        <taxon>Neoteleostei</taxon>
        <taxon>Acanthomorphata</taxon>
        <taxon>Ovalentaria</taxon>
        <taxon>Cichlomorphae</taxon>
        <taxon>Cichliformes</taxon>
        <taxon>Cichlidae</taxon>
        <taxon>African cichlids</taxon>
        <taxon>Pseudocrenilabrinae</taxon>
        <taxon>Haplochromini</taxon>
        <taxon>Astatotilapia</taxon>
    </lineage>
</organism>
<dbReference type="SMART" id="SM00615">
    <property type="entry name" value="EPH_lbd"/>
    <property type="match status" value="1"/>
</dbReference>
<evidence type="ECO:0000256" key="9">
    <source>
        <dbReference type="ARBA" id="ARBA00022741"/>
    </source>
</evidence>
<dbReference type="Gene3D" id="2.60.120.260">
    <property type="entry name" value="Galactose-binding domain-like"/>
    <property type="match status" value="1"/>
</dbReference>
<dbReference type="Gene3D" id="2.10.50.10">
    <property type="entry name" value="Tumor Necrosis Factor Receptor, subunit A, domain 2"/>
    <property type="match status" value="1"/>
</dbReference>
<keyword evidence="7" id="KW-0732">Signal</keyword>
<dbReference type="Pfam" id="PF00041">
    <property type="entry name" value="fn3"/>
    <property type="match status" value="2"/>
</dbReference>
<keyword evidence="9" id="KW-0547">Nucleotide-binding</keyword>
<keyword evidence="13" id="KW-0472">Membrane</keyword>
<keyword evidence="21" id="KW-1185">Reference proteome</keyword>
<dbReference type="PROSITE" id="PS00791">
    <property type="entry name" value="RECEPTOR_TYR_KIN_V_2"/>
    <property type="match status" value="1"/>
</dbReference>
<dbReference type="SMART" id="SM01411">
    <property type="entry name" value="Ephrin_rec_like"/>
    <property type="match status" value="1"/>
</dbReference>
<dbReference type="SUPFAM" id="SSF49265">
    <property type="entry name" value="Fibronectin type III"/>
    <property type="match status" value="1"/>
</dbReference>
<keyword evidence="12" id="KW-1133">Transmembrane helix</keyword>
<dbReference type="InterPro" id="IPR013783">
    <property type="entry name" value="Ig-like_fold"/>
</dbReference>
<reference evidence="20 21" key="1">
    <citation type="submission" date="2018-05" db="EMBL/GenBank/DDBJ databases">
        <authorList>
            <person name="Datahose"/>
        </authorList>
    </citation>
    <scope>NUCLEOTIDE SEQUENCE</scope>
</reference>
<keyword evidence="10" id="KW-0418">Kinase</keyword>
<evidence type="ECO:0000256" key="3">
    <source>
        <dbReference type="ARBA" id="ARBA00022475"/>
    </source>
</evidence>
<comment type="catalytic activity">
    <reaction evidence="17">
        <text>L-tyrosyl-[protein] + ATP = O-phospho-L-tyrosyl-[protein] + ADP + H(+)</text>
        <dbReference type="Rhea" id="RHEA:10596"/>
        <dbReference type="Rhea" id="RHEA-COMP:10136"/>
        <dbReference type="Rhea" id="RHEA-COMP:20101"/>
        <dbReference type="ChEBI" id="CHEBI:15378"/>
        <dbReference type="ChEBI" id="CHEBI:30616"/>
        <dbReference type="ChEBI" id="CHEBI:46858"/>
        <dbReference type="ChEBI" id="CHEBI:61978"/>
        <dbReference type="ChEBI" id="CHEBI:456216"/>
        <dbReference type="EC" id="2.7.10.1"/>
    </reaction>
</comment>
<reference evidence="21" key="2">
    <citation type="submission" date="2023-03" db="EMBL/GenBank/DDBJ databases">
        <authorList>
            <consortium name="Wellcome Sanger Institute Data Sharing"/>
        </authorList>
    </citation>
    <scope>NUCLEOTIDE SEQUENCE [LARGE SCALE GENOMIC DNA]</scope>
</reference>
<reference evidence="20" key="3">
    <citation type="submission" date="2025-08" db="UniProtKB">
        <authorList>
            <consortium name="Ensembl"/>
        </authorList>
    </citation>
    <scope>IDENTIFICATION</scope>
</reference>
<dbReference type="PANTHER" id="PTHR46877:SF7">
    <property type="entry name" value="EPHRIN TYPE-A RECEPTOR 8"/>
    <property type="match status" value="1"/>
</dbReference>
<protein>
    <recommendedName>
        <fullName evidence="2">receptor protein-tyrosine kinase</fullName>
        <ecNumber evidence="2">2.7.10.1</ecNumber>
    </recommendedName>
</protein>
<dbReference type="AlphaFoldDB" id="A0AAX7VWE2"/>
<evidence type="ECO:0000256" key="8">
    <source>
        <dbReference type="ARBA" id="ARBA00022737"/>
    </source>
</evidence>
<dbReference type="FunFam" id="2.60.40.10:FF:000045">
    <property type="entry name" value="Ephrin type-A receptor 5"/>
    <property type="match status" value="1"/>
</dbReference>
<dbReference type="CDD" id="cd00063">
    <property type="entry name" value="FN3"/>
    <property type="match status" value="2"/>
</dbReference>
<keyword evidence="8" id="KW-0677">Repeat</keyword>
<sequence length="636" mass="69820">HTCQTGVCVYVGCSVGSPLTSSGVLFSSLSFAVNLLDTTTISGDWGWLTYPSHGWDAINEMDEYFSPIHTYQVCNVMSPSQNNWLVTGWIPREGARRIYIEVKFTLRDCNSMPGVLGTCKETFNLYYYESDRAVGSAIRENQFIKIDTIAADESFTGVDLGVRRLKLNTEVRGVGPLNRRGFYLAFQDIGACIALTSVRVYYKRCVGVNRNLAVFTDVVTGADSSSLVEVRGQCVDHAEERDTPKMYCSAEGEWLVPIGRCVCSAGFEEHRDSCIACEVGFYKPVAGDGLCGKCPQHSHSETRAALSCPCDTNYYRAADDTPAAPCSRPPSAPVSVISSVNGTSVNLEWDRPLDTGGRSDLQYSVLCMKWMVERSGTAAVRFVPRQTGLKESWVTVLNLVAHTNYSFRILAMNAVSHLTNEPTPYAVVNITTNQAAPSEVLAIRQENTSQNSVTLLWHEPDQPNGVILEYDIKYYEKDNEEHSYSTLKSKNTSARVSGLKPGTKYIFQVRARTSAGCGRFSQNIEIQTGKAGVCMCVYTGLRGEKKRENAVSLNCLVKSPALHESLETFDTLGKKSPVTTVKRLSPQSQAKQHSMVLGWKGLGDNCPSPPLCSIDLCFVRGSPLSAKLQPTQASNS</sequence>
<evidence type="ECO:0000256" key="4">
    <source>
        <dbReference type="ARBA" id="ARBA00022553"/>
    </source>
</evidence>
<evidence type="ECO:0000256" key="10">
    <source>
        <dbReference type="ARBA" id="ARBA00022777"/>
    </source>
</evidence>
<dbReference type="InterPro" id="IPR011641">
    <property type="entry name" value="Tyr-kin_ephrin_A/B_rcpt-like"/>
</dbReference>